<evidence type="ECO:0000313" key="1">
    <source>
        <dbReference type="EMBL" id="SPT95561.1"/>
    </source>
</evidence>
<dbReference type="RefSeq" id="WP_146750715.1">
    <property type="nucleotide sequence ID" value="NZ_UAQE01000001.1"/>
</dbReference>
<accession>A0A2X0YZL9</accession>
<evidence type="ECO:0000313" key="2">
    <source>
        <dbReference type="Proteomes" id="UP000251431"/>
    </source>
</evidence>
<reference evidence="1 2" key="1">
    <citation type="submission" date="2018-06" db="EMBL/GenBank/DDBJ databases">
        <authorList>
            <consortium name="Pathogen Informatics"/>
            <person name="Doyle S."/>
        </authorList>
    </citation>
    <scope>NUCLEOTIDE SEQUENCE [LARGE SCALE GENOMIC DNA]</scope>
    <source>
        <strain evidence="1 2">NCTC7582</strain>
    </source>
</reference>
<proteinExistence type="predicted"/>
<gene>
    <name evidence="1" type="ORF">NCTC7582_00062</name>
</gene>
<name>A0A2X0YZL9_9BACI</name>
<organism evidence="1 2">
    <name type="scientific">Lysinibacillus capsici</name>
    <dbReference type="NCBI Taxonomy" id="2115968"/>
    <lineage>
        <taxon>Bacteria</taxon>
        <taxon>Bacillati</taxon>
        <taxon>Bacillota</taxon>
        <taxon>Bacilli</taxon>
        <taxon>Bacillales</taxon>
        <taxon>Bacillaceae</taxon>
        <taxon>Lysinibacillus</taxon>
    </lineage>
</organism>
<dbReference type="Proteomes" id="UP000251431">
    <property type="component" value="Unassembled WGS sequence"/>
</dbReference>
<dbReference type="AlphaFoldDB" id="A0A2X0YZL9"/>
<dbReference type="EMBL" id="UAQE01000001">
    <property type="protein sequence ID" value="SPT95561.1"/>
    <property type="molecule type" value="Genomic_DNA"/>
</dbReference>
<protein>
    <recommendedName>
        <fullName evidence="3">Phage protein</fullName>
    </recommendedName>
</protein>
<sequence length="160" mass="18463">MHGIDLVDSLTNFLTKKLKDLELPTKTPDVYKTPNIYGGYAPPKPSQRTEEVDSEGYPFVIIRYLGQTDVIFDKKTMSVRFVVGTYSKDEQNGWRDNLNVWNRIELALKETQTIGPFCLTGKIELDLFEEQMRPTWHSTAIVEFEAPQIQVDRSVLEDDF</sequence>
<evidence type="ECO:0008006" key="3">
    <source>
        <dbReference type="Google" id="ProtNLM"/>
    </source>
</evidence>